<keyword evidence="4" id="KW-1185">Reference proteome</keyword>
<feature type="compositionally biased region" description="Basic residues" evidence="1">
    <location>
        <begin position="52"/>
        <end position="65"/>
    </location>
</feature>
<evidence type="ECO:0000256" key="1">
    <source>
        <dbReference type="SAM" id="MobiDB-lite"/>
    </source>
</evidence>
<feature type="compositionally biased region" description="Basic and acidic residues" evidence="1">
    <location>
        <begin position="66"/>
        <end position="87"/>
    </location>
</feature>
<evidence type="ECO:0000313" key="3">
    <source>
        <dbReference type="EMBL" id="MCQ6961235.1"/>
    </source>
</evidence>
<evidence type="ECO:0008006" key="5">
    <source>
        <dbReference type="Google" id="ProtNLM"/>
    </source>
</evidence>
<gene>
    <name evidence="3" type="ORF">NPE20_24895</name>
</gene>
<feature type="region of interest" description="Disordered" evidence="1">
    <location>
        <begin position="33"/>
        <end position="87"/>
    </location>
</feature>
<proteinExistence type="predicted"/>
<sequence length="87" mass="9608">MKTYNRSILKGAVLAGAIALFFSLNLSAGTISHSSPSLTAVSDTGKMQKVDKMKKKDMKMKKKKMDKMEKSKMEPSKMDADKMGSKM</sequence>
<keyword evidence="2" id="KW-0732">Signal</keyword>
<name>A0ABT1TA30_9SPHI</name>
<organism evidence="3 4">
    <name type="scientific">Mucilaginibacter aquariorum</name>
    <dbReference type="NCBI Taxonomy" id="2967225"/>
    <lineage>
        <taxon>Bacteria</taxon>
        <taxon>Pseudomonadati</taxon>
        <taxon>Bacteroidota</taxon>
        <taxon>Sphingobacteriia</taxon>
        <taxon>Sphingobacteriales</taxon>
        <taxon>Sphingobacteriaceae</taxon>
        <taxon>Mucilaginibacter</taxon>
    </lineage>
</organism>
<accession>A0ABT1TA30</accession>
<feature type="compositionally biased region" description="Polar residues" evidence="1">
    <location>
        <begin position="33"/>
        <end position="42"/>
    </location>
</feature>
<dbReference type="Proteomes" id="UP001204376">
    <property type="component" value="Unassembled WGS sequence"/>
</dbReference>
<dbReference type="RefSeq" id="WP_256541405.1">
    <property type="nucleotide sequence ID" value="NZ_JANHOH010000012.1"/>
</dbReference>
<protein>
    <recommendedName>
        <fullName evidence="5">Pentapeptide MXKDX repeat protein</fullName>
    </recommendedName>
</protein>
<feature type="signal peptide" evidence="2">
    <location>
        <begin position="1"/>
        <end position="28"/>
    </location>
</feature>
<comment type="caution">
    <text evidence="3">The sequence shown here is derived from an EMBL/GenBank/DDBJ whole genome shotgun (WGS) entry which is preliminary data.</text>
</comment>
<evidence type="ECO:0000313" key="4">
    <source>
        <dbReference type="Proteomes" id="UP001204376"/>
    </source>
</evidence>
<feature type="chain" id="PRO_5046191682" description="Pentapeptide MXKDX repeat protein" evidence="2">
    <location>
        <begin position="29"/>
        <end position="87"/>
    </location>
</feature>
<reference evidence="3 4" key="1">
    <citation type="submission" date="2022-07" db="EMBL/GenBank/DDBJ databases">
        <title>Mucilaginibacter sp. JC4.</title>
        <authorList>
            <person name="Le V."/>
            <person name="Ko S.-R."/>
            <person name="Ahn C.-Y."/>
            <person name="Oh H.-M."/>
        </authorList>
    </citation>
    <scope>NUCLEOTIDE SEQUENCE [LARGE SCALE GENOMIC DNA]</scope>
    <source>
        <strain evidence="3 4">JC4</strain>
    </source>
</reference>
<evidence type="ECO:0000256" key="2">
    <source>
        <dbReference type="SAM" id="SignalP"/>
    </source>
</evidence>
<dbReference type="EMBL" id="JANHOH010000012">
    <property type="protein sequence ID" value="MCQ6961235.1"/>
    <property type="molecule type" value="Genomic_DNA"/>
</dbReference>